<feature type="domain" description="DUF6475" evidence="1">
    <location>
        <begin position="95"/>
        <end position="174"/>
    </location>
</feature>
<gene>
    <name evidence="2" type="ORF">YZ82_08185</name>
</gene>
<dbReference type="Proteomes" id="UP000321812">
    <property type="component" value="Unassembled WGS sequence"/>
</dbReference>
<evidence type="ECO:0000259" key="1">
    <source>
        <dbReference type="Pfam" id="PF20081"/>
    </source>
</evidence>
<organism evidence="2 3">
    <name type="scientific">Campylobacter hyointestinalis</name>
    <dbReference type="NCBI Taxonomy" id="198"/>
    <lineage>
        <taxon>Bacteria</taxon>
        <taxon>Pseudomonadati</taxon>
        <taxon>Campylobacterota</taxon>
        <taxon>Epsilonproteobacteria</taxon>
        <taxon>Campylobacterales</taxon>
        <taxon>Campylobacteraceae</taxon>
        <taxon>Campylobacter</taxon>
    </lineage>
</organism>
<protein>
    <recommendedName>
        <fullName evidence="1">DUF6475 domain-containing protein</fullName>
    </recommendedName>
</protein>
<dbReference type="InterPro" id="IPR045521">
    <property type="entry name" value="DUF6475"/>
</dbReference>
<dbReference type="AlphaFoldDB" id="A0A562X8G9"/>
<dbReference type="EMBL" id="VOAP01000029">
    <property type="protein sequence ID" value="TWO17976.1"/>
    <property type="molecule type" value="Genomic_DNA"/>
</dbReference>
<reference evidence="2 3" key="1">
    <citation type="submission" date="2019-07" db="EMBL/GenBank/DDBJ databases">
        <title>Rapid identification of Enteric Bacteria from Whole Genome Sequences (WGS) using Average Nucleotide Identity (ANI).</title>
        <authorList>
            <person name="Lane C."/>
        </authorList>
    </citation>
    <scope>NUCLEOTIDE SEQUENCE [LARGE SCALE GENOMIC DNA]</scope>
    <source>
        <strain evidence="2 3">D2411</strain>
    </source>
</reference>
<comment type="caution">
    <text evidence="2">The sequence shown here is derived from an EMBL/GenBank/DDBJ whole genome shotgun (WGS) entry which is preliminary data.</text>
</comment>
<sequence>MTKIEFTEVFFKLGVILGKTPTTEQIDGYYWVLSRYDLNEFKLACANLLKTHKYNTLPLPATFVELLEPKTEDLSIVAFDTLDKAVQRYGAYKSVSFEDKTINAVVEALGGWVDICNKDAEEWKWFKKEFITTYESFKRLGRESSGYLLGLSEQQNRFSGYETKEDLVLIGEKGTMLEKIPYQEKSQLVAYNGKFEPKTPMTMLKTLKREIA</sequence>
<evidence type="ECO:0000313" key="3">
    <source>
        <dbReference type="Proteomes" id="UP000321812"/>
    </source>
</evidence>
<evidence type="ECO:0000313" key="2">
    <source>
        <dbReference type="EMBL" id="TWO17976.1"/>
    </source>
</evidence>
<dbReference type="RefSeq" id="WP_147497595.1">
    <property type="nucleotide sequence ID" value="NZ_VOAP01000029.1"/>
</dbReference>
<proteinExistence type="predicted"/>
<dbReference type="Pfam" id="PF20081">
    <property type="entry name" value="DUF6475"/>
    <property type="match status" value="1"/>
</dbReference>
<name>A0A562X8G9_CAMHY</name>
<accession>A0A562X8G9</accession>